<comment type="similarity">
    <text evidence="1 2">Belongs to the CorA metal ion transporter (MIT) (TC 1.A.35.5) family.</text>
</comment>
<evidence type="ECO:0000313" key="4">
    <source>
        <dbReference type="EMBL" id="KAF0893817.1"/>
    </source>
</evidence>
<dbReference type="EMBL" id="SPHZ02000011">
    <property type="protein sequence ID" value="KAF0893817.1"/>
    <property type="molecule type" value="Genomic_DNA"/>
</dbReference>
<gene>
    <name evidence="4" type="ORF">E2562_029703</name>
</gene>
<evidence type="ECO:0000256" key="2">
    <source>
        <dbReference type="RuleBase" id="RU366041"/>
    </source>
</evidence>
<dbReference type="Pfam" id="PF22099">
    <property type="entry name" value="MRS2-like"/>
    <property type="match status" value="1"/>
</dbReference>
<dbReference type="Gene3D" id="2.40.128.330">
    <property type="match status" value="1"/>
</dbReference>
<dbReference type="Gene3D" id="1.20.58.340">
    <property type="entry name" value="Magnesium transport protein CorA, transmembrane region"/>
    <property type="match status" value="1"/>
</dbReference>
<name>A0A6G1C1I4_9ORYZ</name>
<feature type="region of interest" description="Disordered" evidence="3">
    <location>
        <begin position="1"/>
        <end position="20"/>
    </location>
</feature>
<comment type="caution">
    <text evidence="4">The sequence shown here is derived from an EMBL/GenBank/DDBJ whole genome shotgun (WGS) entry which is preliminary data.</text>
</comment>
<dbReference type="PANTHER" id="PTHR13890:SF7">
    <property type="entry name" value="MAGNESIUM TRANSPORTER MRS2-D-RELATED"/>
    <property type="match status" value="1"/>
</dbReference>
<accession>A0A6G1C1I4</accession>
<sequence>MRRTGLPPRDLRALDPALSASYPSAITGRERAVVVNLERARAVITASEVLVPAPRDPGVVPLVRELRARLASMTPAASPAAAPSPSPSPPQGTAVGMDGSVSPASHRGGEGIGKDGEALGDDKALPFEFRALEVCLDFACKSLEHETSTLEKEAYPVLDELTSKVSTLNLERVRQIKSRLVAISGRVQKVRDELEHLLDDDMDMAALHLTEKLAYQSAVQPSRFDMEKEASELEDHRYFFLPTS</sequence>
<dbReference type="PANTHER" id="PTHR13890">
    <property type="entry name" value="RNA SPLICING PROTEIN MRS2, MITOCHONDRIAL"/>
    <property type="match status" value="1"/>
</dbReference>
<dbReference type="Proteomes" id="UP000479710">
    <property type="component" value="Unassembled WGS sequence"/>
</dbReference>
<dbReference type="AlphaFoldDB" id="A0A6G1C1I4"/>
<evidence type="ECO:0000313" key="5">
    <source>
        <dbReference type="Proteomes" id="UP000479710"/>
    </source>
</evidence>
<protein>
    <recommendedName>
        <fullName evidence="2">Magnesium transporter</fullName>
    </recommendedName>
</protein>
<dbReference type="GO" id="GO:0016020">
    <property type="term" value="C:membrane"/>
    <property type="evidence" value="ECO:0007669"/>
    <property type="project" value="UniProtKB-SubCell"/>
</dbReference>
<proteinExistence type="inferred from homology"/>
<keyword evidence="2" id="KW-0813">Transport</keyword>
<dbReference type="InterPro" id="IPR039204">
    <property type="entry name" value="MRS2-like"/>
</dbReference>
<comment type="function">
    <text evidence="2">Magnesium transporter that may mediate the influx of magnesium.</text>
</comment>
<dbReference type="GO" id="GO:0015095">
    <property type="term" value="F:magnesium ion transmembrane transporter activity"/>
    <property type="evidence" value="ECO:0007669"/>
    <property type="project" value="UniProtKB-ARBA"/>
</dbReference>
<comment type="subcellular location">
    <subcellularLocation>
        <location evidence="2">Membrane</location>
        <topology evidence="2">Multi-pass membrane protein</topology>
    </subcellularLocation>
</comment>
<dbReference type="CDD" id="cd12823">
    <property type="entry name" value="Mrs2_Mfm1p-like"/>
    <property type="match status" value="1"/>
</dbReference>
<dbReference type="OrthoDB" id="677694at2759"/>
<feature type="compositionally biased region" description="Basic and acidic residues" evidence="3">
    <location>
        <begin position="107"/>
        <end position="117"/>
    </location>
</feature>
<evidence type="ECO:0000256" key="3">
    <source>
        <dbReference type="SAM" id="MobiDB-lite"/>
    </source>
</evidence>
<reference evidence="4 5" key="1">
    <citation type="submission" date="2019-11" db="EMBL/GenBank/DDBJ databases">
        <title>Whole genome sequence of Oryza granulata.</title>
        <authorList>
            <person name="Li W."/>
        </authorList>
    </citation>
    <scope>NUCLEOTIDE SEQUENCE [LARGE SCALE GENOMIC DNA]</scope>
    <source>
        <strain evidence="5">cv. Menghai</strain>
        <tissue evidence="4">Leaf</tissue>
    </source>
</reference>
<feature type="region of interest" description="Disordered" evidence="3">
    <location>
        <begin position="74"/>
        <end position="117"/>
    </location>
</feature>
<keyword evidence="2" id="KW-0460">Magnesium</keyword>
<organism evidence="4 5">
    <name type="scientific">Oryza meyeriana var. granulata</name>
    <dbReference type="NCBI Taxonomy" id="110450"/>
    <lineage>
        <taxon>Eukaryota</taxon>
        <taxon>Viridiplantae</taxon>
        <taxon>Streptophyta</taxon>
        <taxon>Embryophyta</taxon>
        <taxon>Tracheophyta</taxon>
        <taxon>Spermatophyta</taxon>
        <taxon>Magnoliopsida</taxon>
        <taxon>Liliopsida</taxon>
        <taxon>Poales</taxon>
        <taxon>Poaceae</taxon>
        <taxon>BOP clade</taxon>
        <taxon>Oryzoideae</taxon>
        <taxon>Oryzeae</taxon>
        <taxon>Oryzinae</taxon>
        <taxon>Oryza</taxon>
        <taxon>Oryza meyeriana</taxon>
    </lineage>
</organism>
<keyword evidence="5" id="KW-1185">Reference proteome</keyword>
<evidence type="ECO:0000256" key="1">
    <source>
        <dbReference type="ARBA" id="ARBA00007535"/>
    </source>
</evidence>
<keyword evidence="2" id="KW-0406">Ion transport</keyword>